<dbReference type="PANTHER" id="PTHR10174">
    <property type="entry name" value="ALPHA-TOCOPHEROL TRANSFER PROTEIN-RELATED"/>
    <property type="match status" value="1"/>
</dbReference>
<dbReference type="PRINTS" id="PR00180">
    <property type="entry name" value="CRETINALDHBP"/>
</dbReference>
<dbReference type="PROSITE" id="PS50191">
    <property type="entry name" value="CRAL_TRIO"/>
    <property type="match status" value="1"/>
</dbReference>
<evidence type="ECO:0000313" key="3">
    <source>
        <dbReference type="Proteomes" id="UP000827092"/>
    </source>
</evidence>
<dbReference type="InterPro" id="IPR001251">
    <property type="entry name" value="CRAL-TRIO_dom"/>
</dbReference>
<dbReference type="InterPro" id="IPR036273">
    <property type="entry name" value="CRAL/TRIO_N_dom_sf"/>
</dbReference>
<dbReference type="InterPro" id="IPR036865">
    <property type="entry name" value="CRAL-TRIO_dom_sf"/>
</dbReference>
<dbReference type="GO" id="GO:1902936">
    <property type="term" value="F:phosphatidylinositol bisphosphate binding"/>
    <property type="evidence" value="ECO:0007669"/>
    <property type="project" value="TreeGrafter"/>
</dbReference>
<dbReference type="Proteomes" id="UP000827092">
    <property type="component" value="Unassembled WGS sequence"/>
</dbReference>
<dbReference type="GO" id="GO:0016020">
    <property type="term" value="C:membrane"/>
    <property type="evidence" value="ECO:0007669"/>
    <property type="project" value="TreeGrafter"/>
</dbReference>
<dbReference type="CDD" id="cd00170">
    <property type="entry name" value="SEC14"/>
    <property type="match status" value="1"/>
</dbReference>
<evidence type="ECO:0000313" key="2">
    <source>
        <dbReference type="EMBL" id="KAG8193053.1"/>
    </source>
</evidence>
<dbReference type="Gene3D" id="1.10.8.20">
    <property type="entry name" value="N-terminal domain of phosphatidylinositol transfer protein sec14p"/>
    <property type="match status" value="1"/>
</dbReference>
<dbReference type="PANTHER" id="PTHR10174:SF208">
    <property type="entry name" value="CRAL-TRIO DOMAIN-CONTAINING PROTEIN DDB_G0278031"/>
    <property type="match status" value="1"/>
</dbReference>
<sequence>MPFRSSTPPVSDLSGVNIVPFEVGYLTPHFEKKAESENDTSETRTRCIQELKDVIIQEGDDTIRHIKFSDDFLLQHLRTRKFDVRRCLKSLTQFISLTLKFPEMFQNFCFDATSRGVRDGIVTFLPWRCQDGCIILYVQISNWHLEEFPMEEVKRMLVVMLTQAMRDPMTQVNGIKTIIDIKGFNFKHLKQCTPHNLWLLYHATQNCVPGRYKQIHIVNYHLLFLSVWLCVKQFMSKKLQDRVHFHTSPKKLFDFFPSECIPAKYGGQLVVEDQTEWLRKMMTPEELAYIGGGALNPI</sequence>
<dbReference type="Gene3D" id="3.40.525.10">
    <property type="entry name" value="CRAL-TRIO lipid binding domain"/>
    <property type="match status" value="1"/>
</dbReference>
<accession>A0AAV6VBG9</accession>
<dbReference type="AlphaFoldDB" id="A0AAV6VBG9"/>
<dbReference type="SUPFAM" id="SSF46938">
    <property type="entry name" value="CRAL/TRIO N-terminal domain"/>
    <property type="match status" value="1"/>
</dbReference>
<reference evidence="2 3" key="1">
    <citation type="journal article" date="2022" name="Nat. Ecol. Evol.">
        <title>A masculinizing supergene underlies an exaggerated male reproductive morph in a spider.</title>
        <authorList>
            <person name="Hendrickx F."/>
            <person name="De Corte Z."/>
            <person name="Sonet G."/>
            <person name="Van Belleghem S.M."/>
            <person name="Kostlbacher S."/>
            <person name="Vangestel C."/>
        </authorList>
    </citation>
    <scope>NUCLEOTIDE SEQUENCE [LARGE SCALE GENOMIC DNA]</scope>
    <source>
        <strain evidence="2">W744_W776</strain>
    </source>
</reference>
<organism evidence="2 3">
    <name type="scientific">Oedothorax gibbosus</name>
    <dbReference type="NCBI Taxonomy" id="931172"/>
    <lineage>
        <taxon>Eukaryota</taxon>
        <taxon>Metazoa</taxon>
        <taxon>Ecdysozoa</taxon>
        <taxon>Arthropoda</taxon>
        <taxon>Chelicerata</taxon>
        <taxon>Arachnida</taxon>
        <taxon>Araneae</taxon>
        <taxon>Araneomorphae</taxon>
        <taxon>Entelegynae</taxon>
        <taxon>Araneoidea</taxon>
        <taxon>Linyphiidae</taxon>
        <taxon>Erigoninae</taxon>
        <taxon>Oedothorax</taxon>
    </lineage>
</organism>
<dbReference type="EMBL" id="JAFNEN010000132">
    <property type="protein sequence ID" value="KAG8193053.1"/>
    <property type="molecule type" value="Genomic_DNA"/>
</dbReference>
<evidence type="ECO:0000259" key="1">
    <source>
        <dbReference type="PROSITE" id="PS50191"/>
    </source>
</evidence>
<dbReference type="Pfam" id="PF00650">
    <property type="entry name" value="CRAL_TRIO"/>
    <property type="match status" value="1"/>
</dbReference>
<feature type="domain" description="CRAL-TRIO" evidence="1">
    <location>
        <begin position="130"/>
        <end position="273"/>
    </location>
</feature>
<comment type="caution">
    <text evidence="2">The sequence shown here is derived from an EMBL/GenBank/DDBJ whole genome shotgun (WGS) entry which is preliminary data.</text>
</comment>
<dbReference type="SUPFAM" id="SSF52087">
    <property type="entry name" value="CRAL/TRIO domain"/>
    <property type="match status" value="1"/>
</dbReference>
<name>A0AAV6VBG9_9ARAC</name>
<dbReference type="Gene3D" id="1.20.5.1200">
    <property type="entry name" value="Alpha-tocopherol transfer"/>
    <property type="match status" value="1"/>
</dbReference>
<protein>
    <recommendedName>
        <fullName evidence="1">CRAL-TRIO domain-containing protein</fullName>
    </recommendedName>
</protein>
<dbReference type="SMART" id="SM00516">
    <property type="entry name" value="SEC14"/>
    <property type="match status" value="1"/>
</dbReference>
<keyword evidence="3" id="KW-1185">Reference proteome</keyword>
<proteinExistence type="predicted"/>
<gene>
    <name evidence="2" type="ORF">JTE90_028165</name>
</gene>